<keyword evidence="10" id="KW-1185">Reference proteome</keyword>
<dbReference type="OrthoDB" id="9762066at2"/>
<dbReference type="GO" id="GO:0005990">
    <property type="term" value="P:lactose catabolic process"/>
    <property type="evidence" value="ECO:0007669"/>
    <property type="project" value="TreeGrafter"/>
</dbReference>
<dbReference type="AlphaFoldDB" id="A0A3Q9EPG3"/>
<feature type="domain" description="Beta galactosidase small chain/" evidence="8">
    <location>
        <begin position="724"/>
        <end position="992"/>
    </location>
</feature>
<accession>A0A3Q9EPG3</accession>
<dbReference type="Gene3D" id="2.70.98.10">
    <property type="match status" value="1"/>
</dbReference>
<evidence type="ECO:0000256" key="6">
    <source>
        <dbReference type="ARBA" id="ARBA00023295"/>
    </source>
</evidence>
<dbReference type="GO" id="GO:0009341">
    <property type="term" value="C:beta-galactosidase complex"/>
    <property type="evidence" value="ECO:0007669"/>
    <property type="project" value="InterPro"/>
</dbReference>
<reference evidence="9 10" key="1">
    <citation type="journal article" date="2019" name="Int. J. Syst. Evol. Microbiol.">
        <title>Streptomyces cyaneochromogenes sp. nov., a blue pigment-producing actinomycete from manganese-contaminated soil.</title>
        <authorList>
            <person name="Tang X."/>
            <person name="Zhao J."/>
            <person name="Li K."/>
            <person name="Chen Z."/>
            <person name="Sun Y."/>
            <person name="Gao J."/>
        </authorList>
    </citation>
    <scope>NUCLEOTIDE SEQUENCE [LARGE SCALE GENOMIC DNA]</scope>
    <source>
        <strain evidence="9 10">MK-45</strain>
    </source>
</reference>
<dbReference type="InterPro" id="IPR036156">
    <property type="entry name" value="Beta-gal/glucu_dom_sf"/>
</dbReference>
<keyword evidence="6" id="KW-0326">Glycosidase</keyword>
<gene>
    <name evidence="9" type="ORF">EJ357_06075</name>
</gene>
<dbReference type="InterPro" id="IPR023232">
    <property type="entry name" value="Glyco_hydro_2_AS"/>
</dbReference>
<dbReference type="InterPro" id="IPR006103">
    <property type="entry name" value="Glyco_hydro_2_cat"/>
</dbReference>
<organism evidence="9 10">
    <name type="scientific">Streptomyces cyaneochromogenes</name>
    <dbReference type="NCBI Taxonomy" id="2496836"/>
    <lineage>
        <taxon>Bacteria</taxon>
        <taxon>Bacillati</taxon>
        <taxon>Actinomycetota</taxon>
        <taxon>Actinomycetes</taxon>
        <taxon>Kitasatosporales</taxon>
        <taxon>Streptomycetaceae</taxon>
        <taxon>Streptomyces</taxon>
    </lineage>
</organism>
<dbReference type="InterPro" id="IPR032312">
    <property type="entry name" value="LacZ_4"/>
</dbReference>
<dbReference type="GO" id="GO:0030246">
    <property type="term" value="F:carbohydrate binding"/>
    <property type="evidence" value="ECO:0007669"/>
    <property type="project" value="InterPro"/>
</dbReference>
<dbReference type="SUPFAM" id="SSF74650">
    <property type="entry name" value="Galactose mutarotase-like"/>
    <property type="match status" value="1"/>
</dbReference>
<dbReference type="Pfam" id="PF02837">
    <property type="entry name" value="Glyco_hydro_2_N"/>
    <property type="match status" value="1"/>
</dbReference>
<dbReference type="Gene3D" id="3.20.20.80">
    <property type="entry name" value="Glycosidases"/>
    <property type="match status" value="1"/>
</dbReference>
<dbReference type="InterPro" id="IPR008979">
    <property type="entry name" value="Galactose-bd-like_sf"/>
</dbReference>
<dbReference type="Pfam" id="PF02836">
    <property type="entry name" value="Glyco_hydro_2_C"/>
    <property type="match status" value="1"/>
</dbReference>
<dbReference type="PROSITE" id="PS00608">
    <property type="entry name" value="GLYCOSYL_HYDROL_F2_2"/>
    <property type="match status" value="1"/>
</dbReference>
<comment type="similarity">
    <text evidence="2">Belongs to the glycosyl hydrolase 2 family.</text>
</comment>
<proteinExistence type="inferred from homology"/>
<dbReference type="InterPro" id="IPR014718">
    <property type="entry name" value="GH-type_carb-bd"/>
</dbReference>
<evidence type="ECO:0000256" key="2">
    <source>
        <dbReference type="ARBA" id="ARBA00007401"/>
    </source>
</evidence>
<dbReference type="InterPro" id="IPR011013">
    <property type="entry name" value="Gal_mutarotase_sf_dom"/>
</dbReference>
<dbReference type="InterPro" id="IPR006101">
    <property type="entry name" value="Glyco_hydro_2"/>
</dbReference>
<evidence type="ECO:0000256" key="1">
    <source>
        <dbReference type="ARBA" id="ARBA00001412"/>
    </source>
</evidence>
<dbReference type="Proteomes" id="UP000280298">
    <property type="component" value="Chromosome"/>
</dbReference>
<dbReference type="KEGG" id="scya:EJ357_06075"/>
<dbReference type="PANTHER" id="PTHR46323">
    <property type="entry name" value="BETA-GALACTOSIDASE"/>
    <property type="match status" value="1"/>
</dbReference>
<comment type="catalytic activity">
    <reaction evidence="1">
        <text>Hydrolysis of terminal non-reducing beta-D-galactose residues in beta-D-galactosides.</text>
        <dbReference type="EC" id="3.2.1.23"/>
    </reaction>
</comment>
<dbReference type="PANTHER" id="PTHR46323:SF2">
    <property type="entry name" value="BETA-GALACTOSIDASE"/>
    <property type="match status" value="1"/>
</dbReference>
<dbReference type="InterPro" id="IPR004199">
    <property type="entry name" value="B-gal_small/dom_5"/>
</dbReference>
<dbReference type="PROSITE" id="PS00719">
    <property type="entry name" value="GLYCOSYL_HYDROL_F2_1"/>
    <property type="match status" value="1"/>
</dbReference>
<dbReference type="SUPFAM" id="SSF51445">
    <property type="entry name" value="(Trans)glycosidases"/>
    <property type="match status" value="1"/>
</dbReference>
<evidence type="ECO:0000256" key="4">
    <source>
        <dbReference type="ARBA" id="ARBA00013303"/>
    </source>
</evidence>
<name>A0A3Q9EPG3_9ACTN</name>
<dbReference type="Gene3D" id="2.60.40.10">
    <property type="entry name" value="Immunoglobulins"/>
    <property type="match status" value="2"/>
</dbReference>
<evidence type="ECO:0000256" key="3">
    <source>
        <dbReference type="ARBA" id="ARBA00012756"/>
    </source>
</evidence>
<dbReference type="Pfam" id="PF02929">
    <property type="entry name" value="Bgal_small_N"/>
    <property type="match status" value="1"/>
</dbReference>
<dbReference type="InterPro" id="IPR023230">
    <property type="entry name" value="Glyco_hydro_2_CS"/>
</dbReference>
<dbReference type="SUPFAM" id="SSF49303">
    <property type="entry name" value="beta-Galactosidase/glucuronidase domain"/>
    <property type="match status" value="2"/>
</dbReference>
<evidence type="ECO:0000259" key="8">
    <source>
        <dbReference type="SMART" id="SM01038"/>
    </source>
</evidence>
<dbReference type="Pfam" id="PF16353">
    <property type="entry name" value="LacZ_4"/>
    <property type="match status" value="1"/>
</dbReference>
<dbReference type="PRINTS" id="PR00132">
    <property type="entry name" value="GLHYDRLASE2"/>
</dbReference>
<dbReference type="EMBL" id="CP034539">
    <property type="protein sequence ID" value="AZQ33064.1"/>
    <property type="molecule type" value="Genomic_DNA"/>
</dbReference>
<dbReference type="Gene3D" id="2.60.120.260">
    <property type="entry name" value="Galactose-binding domain-like"/>
    <property type="match status" value="1"/>
</dbReference>
<dbReference type="RefSeq" id="WP_126389357.1">
    <property type="nucleotide sequence ID" value="NZ_CP034539.1"/>
</dbReference>
<dbReference type="SMART" id="SM01038">
    <property type="entry name" value="Bgal_small_N"/>
    <property type="match status" value="1"/>
</dbReference>
<dbReference type="InterPro" id="IPR050347">
    <property type="entry name" value="Bact_Beta-galactosidase"/>
</dbReference>
<protein>
    <recommendedName>
        <fullName evidence="4">Beta-galactosidase</fullName>
        <ecNumber evidence="3">3.2.1.23</ecNumber>
    </recommendedName>
    <alternativeName>
        <fullName evidence="7">Lactase</fullName>
    </alternativeName>
</protein>
<dbReference type="SUPFAM" id="SSF49785">
    <property type="entry name" value="Galactose-binding domain-like"/>
    <property type="match status" value="1"/>
</dbReference>
<evidence type="ECO:0000256" key="7">
    <source>
        <dbReference type="ARBA" id="ARBA00032230"/>
    </source>
</evidence>
<keyword evidence="5" id="KW-0378">Hydrolase</keyword>
<sequence length="995" mass="107399">MNGLDPNAYVEDRSPGTGRLRPRAAFASDLPTIALDGDWRFRLASGLDDLTGDFAAPDFDDTAWDLLAVPSCWQMTGLPGEPRYGAPAYTNILYPFPVDPPRVPRQNPTGEYRREFDVPDGFPASAAVLRFEGVDSAFAVWLNGIRLGDGKGSRLTTEFDVSTALRPGRNVLAVRVHQWSSGSYLEDQDMWWLSGIFRSVSVAARGVEDFFVHTACDHTTGQGTLAVDVTAPTRVSLSVPELGISDADPAGPHLIDGIEPWSDEQPRLYTGELVSEAGERIPLRIGFRSVAVVDGVLTVNGRPISLRGVNRHEWHPLTGRTLTGDTMVADVLLMKRHNINAVRTSHYPPDHRFLDLCDEHGLWVFCEGDLETHGFEPGGWLRNPSDDPAWREAYLDRTARLVERDKNHPSVIVWSLGNESGTGANLAAAAAWIRQRDDSRLIHYEGDFASCAYVDLYSRMYIGVDELSAVGRGQEAPTANPADDAHRRALPAVLCEYGHAMGTGPGGLSEYQQVIEAHPRLAGGFVWEWIDQGIARLTGQEDPHQDAPHAFYAYGGDFGEEVHDGNFVADGLLFPDRTPSPGLVEYKKVIEPVRIHIDPAARQISVHNLHHVHDTGYLDFQWTVEDGGELAGSGRLTVPATAPGTTTSVEWPADVTAALDAARKNDSGHEVWLTVTAVLAADETWAAAGHEIAWAQGLVVAPAAPPVPSTPAPAPAIAHDGYIALGPTRFDARTGVLIQLGDLELDGPRLDIWRAPIDNDLLSAFGEPQIGAWLAAGLNRMRHDVLGVEPDASGLTVTARLAAAGSSSALGLVYRWTACEGPDAGQARLRLECAVTPDGAWSVPLPRLGIAMSLPGTDAEVEWFGLGPGEAYRDSRTAARVGRHRSTVAAMQTPYVRPQENGNRHQVRRTRITTADGPLLITGDPVIDLTVRPWSTAALAAAAHQHDLVGDGRLHLHLDHAHHGLGSTACGPGPSASDVLAAVPTVFSVEFSTSR</sequence>
<dbReference type="EC" id="3.2.1.23" evidence="3"/>
<evidence type="ECO:0000313" key="10">
    <source>
        <dbReference type="Proteomes" id="UP000280298"/>
    </source>
</evidence>
<dbReference type="InterPro" id="IPR017853">
    <property type="entry name" value="GH"/>
</dbReference>
<dbReference type="GO" id="GO:0004565">
    <property type="term" value="F:beta-galactosidase activity"/>
    <property type="evidence" value="ECO:0007669"/>
    <property type="project" value="UniProtKB-EC"/>
</dbReference>
<evidence type="ECO:0000256" key="5">
    <source>
        <dbReference type="ARBA" id="ARBA00022801"/>
    </source>
</evidence>
<evidence type="ECO:0000313" key="9">
    <source>
        <dbReference type="EMBL" id="AZQ33064.1"/>
    </source>
</evidence>
<dbReference type="InterPro" id="IPR006104">
    <property type="entry name" value="Glyco_hydro_2_N"/>
</dbReference>
<dbReference type="InterPro" id="IPR013783">
    <property type="entry name" value="Ig-like_fold"/>
</dbReference>